<dbReference type="InterPro" id="IPR001387">
    <property type="entry name" value="Cro/C1-type_HTH"/>
</dbReference>
<proteinExistence type="predicted"/>
<dbReference type="Pfam" id="PF01381">
    <property type="entry name" value="HTH_3"/>
    <property type="match status" value="1"/>
</dbReference>
<dbReference type="InterPro" id="IPR050807">
    <property type="entry name" value="TransReg_Diox_bact_type"/>
</dbReference>
<evidence type="ECO:0000259" key="2">
    <source>
        <dbReference type="PROSITE" id="PS50943"/>
    </source>
</evidence>
<dbReference type="Gene3D" id="1.10.260.40">
    <property type="entry name" value="lambda repressor-like DNA-binding domains"/>
    <property type="match status" value="1"/>
</dbReference>
<dbReference type="EMBL" id="CP096034">
    <property type="protein sequence ID" value="UPM52493.1"/>
    <property type="molecule type" value="Genomic_DNA"/>
</dbReference>
<dbReference type="Proteomes" id="UP000830639">
    <property type="component" value="Chromosome"/>
</dbReference>
<dbReference type="InterPro" id="IPR010982">
    <property type="entry name" value="Lambda_DNA-bd_dom_sf"/>
</dbReference>
<reference evidence="3 4" key="1">
    <citation type="submission" date="2022-04" db="EMBL/GenBank/DDBJ databases">
        <title>Mechanism of arsenic methylation and mitigation arsenic toxicity by Bacillus sp. LH14 from an Arsenic-Contaminated Paddy Soil.</title>
        <authorList>
            <person name="Wang D."/>
        </authorList>
    </citation>
    <scope>NUCLEOTIDE SEQUENCE [LARGE SCALE GENOMIC DNA]</scope>
    <source>
        <strain evidence="3 4">LH14</strain>
    </source>
</reference>
<protein>
    <submittedName>
        <fullName evidence="3">Helix-turn-helix domain-containing protein</fullName>
    </submittedName>
</protein>
<organism evidence="3 4">
    <name type="scientific">Gottfriedia acidiceleris</name>
    <dbReference type="NCBI Taxonomy" id="371036"/>
    <lineage>
        <taxon>Bacteria</taxon>
        <taxon>Bacillati</taxon>
        <taxon>Bacillota</taxon>
        <taxon>Bacilli</taxon>
        <taxon>Bacillales</taxon>
        <taxon>Bacillaceae</taxon>
        <taxon>Gottfriedia</taxon>
    </lineage>
</organism>
<evidence type="ECO:0000313" key="3">
    <source>
        <dbReference type="EMBL" id="UPM52493.1"/>
    </source>
</evidence>
<dbReference type="CDD" id="cd00093">
    <property type="entry name" value="HTH_XRE"/>
    <property type="match status" value="2"/>
</dbReference>
<evidence type="ECO:0000256" key="1">
    <source>
        <dbReference type="ARBA" id="ARBA00023125"/>
    </source>
</evidence>
<evidence type="ECO:0000313" key="4">
    <source>
        <dbReference type="Proteomes" id="UP000830639"/>
    </source>
</evidence>
<gene>
    <name evidence="3" type="ORF">MY490_11620</name>
</gene>
<dbReference type="SMART" id="SM00530">
    <property type="entry name" value="HTH_XRE"/>
    <property type="match status" value="2"/>
</dbReference>
<dbReference type="PROSITE" id="PS50943">
    <property type="entry name" value="HTH_CROC1"/>
    <property type="match status" value="1"/>
</dbReference>
<dbReference type="PANTHER" id="PTHR46797:SF1">
    <property type="entry name" value="METHYLPHOSPHONATE SYNTHASE"/>
    <property type="match status" value="1"/>
</dbReference>
<dbReference type="SUPFAM" id="SSF47413">
    <property type="entry name" value="lambda repressor-like DNA-binding domains"/>
    <property type="match status" value="1"/>
</dbReference>
<keyword evidence="4" id="KW-1185">Reference proteome</keyword>
<dbReference type="RefSeq" id="WP_248265861.1">
    <property type="nucleotide sequence ID" value="NZ_CP096034.1"/>
</dbReference>
<keyword evidence="1" id="KW-0238">DNA-binding</keyword>
<name>A0ABY4JI29_9BACI</name>
<feature type="domain" description="HTH cro/C1-type" evidence="2">
    <location>
        <begin position="123"/>
        <end position="178"/>
    </location>
</feature>
<accession>A0ABY4JI29</accession>
<dbReference type="PANTHER" id="PTHR46797">
    <property type="entry name" value="HTH-TYPE TRANSCRIPTIONAL REGULATOR"/>
    <property type="match status" value="1"/>
</dbReference>
<sequence length="230" mass="26422">MYYKLLKQYIKNSNLSLTEIAKELNKLGFSKDKSYLSKLQNAKLTPPEEKLTRAIAKVTGGNAEDLIWCAYIINAPERLKTPLRNLSEEVFNSQKKINSNLKFDVVYKEQNDEDRSKIFAEFIRHSRLQKNLSIKCLATKANVSHSYISQIENGKRGIPSTEIIRKLADPLGVPVIELFQIGGYLPIDENDWIEGMNLIRKANSMLNNEEKEKLLRLIEAFLTLSSLHFF</sequence>